<name>A0ACC1HR96_9FUNG</name>
<evidence type="ECO:0000313" key="2">
    <source>
        <dbReference type="Proteomes" id="UP001145114"/>
    </source>
</evidence>
<organism evidence="1 2">
    <name type="scientific">Spiromyces aspiralis</name>
    <dbReference type="NCBI Taxonomy" id="68401"/>
    <lineage>
        <taxon>Eukaryota</taxon>
        <taxon>Fungi</taxon>
        <taxon>Fungi incertae sedis</taxon>
        <taxon>Zoopagomycota</taxon>
        <taxon>Kickxellomycotina</taxon>
        <taxon>Kickxellomycetes</taxon>
        <taxon>Kickxellales</taxon>
        <taxon>Kickxellaceae</taxon>
        <taxon>Spiromyces</taxon>
    </lineage>
</organism>
<gene>
    <name evidence="1" type="primary">FMP27_1</name>
    <name evidence="1" type="ORF">EV182_005756</name>
</gene>
<keyword evidence="2" id="KW-1185">Reference proteome</keyword>
<feature type="non-terminal residue" evidence="1">
    <location>
        <position position="467"/>
    </location>
</feature>
<reference evidence="1" key="1">
    <citation type="submission" date="2022-06" db="EMBL/GenBank/DDBJ databases">
        <title>Phylogenomic reconstructions and comparative analyses of Kickxellomycotina fungi.</title>
        <authorList>
            <person name="Reynolds N.K."/>
            <person name="Stajich J.E."/>
            <person name="Barry K."/>
            <person name="Grigoriev I.V."/>
            <person name="Crous P."/>
            <person name="Smith M.E."/>
        </authorList>
    </citation>
    <scope>NUCLEOTIDE SEQUENCE</scope>
    <source>
        <strain evidence="1">RSA 2271</strain>
    </source>
</reference>
<sequence>MRPFPKEAVMAINDPSYEVAAEESVNKLSRRIEVFLSKVTWRMVDFEGRPKFDWDIRRGIIRADTTSDLATQFSLDVDVLVVRSLEKKSVFRDIVSPYVSNADKKIDFARHKMIRVRWSELAPVGGISIVENVEIDLYPLRLQLSYDIGMSLINYLYPTTPKSLHSEANSSDPNSPEPLAGGDALPKGNSRFPTIATAQARGLLHRHDVGKQKAVVPSGDGSAKAAPKKDNMFIITAPQDQVDQIKQRASKNKTFIYIRIPGRKHCISYHGRKDKNVEDLRDFVFRSPTLEFHNKVESFYELMMEVKSEMKTAVFQHTAALLREKLKQLHSSKAWRRREKESFANQLLRNIDESQGISESELESVDENEEKERRKEDAGAVAEGEASGSGGDENGKDEDAGSGNDDATDSGSMRGVLSKGFKFESGQLETNPNMVRTSLINPRKLMPRDMSMALLATKSSIVNMRAI</sequence>
<comment type="caution">
    <text evidence="1">The sequence shown here is derived from an EMBL/GenBank/DDBJ whole genome shotgun (WGS) entry which is preliminary data.</text>
</comment>
<evidence type="ECO:0000313" key="1">
    <source>
        <dbReference type="EMBL" id="KAJ1677633.1"/>
    </source>
</evidence>
<accession>A0ACC1HR96</accession>
<dbReference type="Proteomes" id="UP001145114">
    <property type="component" value="Unassembled WGS sequence"/>
</dbReference>
<proteinExistence type="predicted"/>
<protein>
    <submittedName>
        <fullName evidence="1">Protein SABRE</fullName>
    </submittedName>
</protein>
<dbReference type="EMBL" id="JAMZIH010002150">
    <property type="protein sequence ID" value="KAJ1677633.1"/>
    <property type="molecule type" value="Genomic_DNA"/>
</dbReference>